<sequence length="237" mass="27663">MPQDAVNQMFSNIKTIYQFHHDFLLPQLQERIDKWENDPRIGDLMKRNAPFLKLYTDYVKNFDNSMNLINYWLQKSSKFSSIIREVQKLPECANLTLQHHMLGPIQRVPRYELLLKDYIKHLPENSADLKDAQAALDLVTKAASHANEAMKKIEKFRKLLEIHQSLRGINIDFISPTRELIREGPIIKIAARSGEKLSRYLFLFNDLLLICSEPMLGAYKVKAQMDIESMEVITIFN</sequence>
<dbReference type="InterPro" id="IPR051092">
    <property type="entry name" value="FYVE_RhoGEF_PH"/>
</dbReference>
<dbReference type="HOGENOM" id="CLU_011755_3_1_1"/>
<dbReference type="EMBL" id="KB201513">
    <property type="protein sequence ID" value="ESO96250.1"/>
    <property type="molecule type" value="Genomic_DNA"/>
</dbReference>
<dbReference type="OMA" id="YSELAIC"/>
<dbReference type="SUPFAM" id="SSF48065">
    <property type="entry name" value="DBL homology domain (DH-domain)"/>
    <property type="match status" value="1"/>
</dbReference>
<dbReference type="PANTHER" id="PTHR12673:SF241">
    <property type="entry name" value="DH DOMAIN-CONTAINING PROTEIN"/>
    <property type="match status" value="1"/>
</dbReference>
<dbReference type="CDD" id="cd00160">
    <property type="entry name" value="RhoGEF"/>
    <property type="match status" value="1"/>
</dbReference>
<dbReference type="GO" id="GO:0046847">
    <property type="term" value="P:filopodium assembly"/>
    <property type="evidence" value="ECO:0007669"/>
    <property type="project" value="TreeGrafter"/>
</dbReference>
<dbReference type="PANTHER" id="PTHR12673">
    <property type="entry name" value="FACIOGENITAL DYSPLASIA PROTEIN"/>
    <property type="match status" value="1"/>
</dbReference>
<protein>
    <recommendedName>
        <fullName evidence="1">DH domain-containing protein</fullName>
    </recommendedName>
</protein>
<evidence type="ECO:0000259" key="1">
    <source>
        <dbReference type="PROSITE" id="PS50010"/>
    </source>
</evidence>
<dbReference type="GO" id="GO:0005737">
    <property type="term" value="C:cytoplasm"/>
    <property type="evidence" value="ECO:0007669"/>
    <property type="project" value="TreeGrafter"/>
</dbReference>
<dbReference type="SUPFAM" id="SSF50729">
    <property type="entry name" value="PH domain-like"/>
    <property type="match status" value="1"/>
</dbReference>
<dbReference type="InterPro" id="IPR035899">
    <property type="entry name" value="DBL_dom_sf"/>
</dbReference>
<dbReference type="InterPro" id="IPR000219">
    <property type="entry name" value="DH_dom"/>
</dbReference>
<accession>V4AN95</accession>
<dbReference type="OrthoDB" id="660555at2759"/>
<dbReference type="CTD" id="20234796"/>
<dbReference type="Proteomes" id="UP000030746">
    <property type="component" value="Unassembled WGS sequence"/>
</dbReference>
<evidence type="ECO:0000313" key="2">
    <source>
        <dbReference type="EMBL" id="ESO96250.1"/>
    </source>
</evidence>
<gene>
    <name evidence="2" type="ORF">LOTGIDRAFT_144173</name>
</gene>
<dbReference type="GO" id="GO:0005085">
    <property type="term" value="F:guanyl-nucleotide exchange factor activity"/>
    <property type="evidence" value="ECO:0007669"/>
    <property type="project" value="InterPro"/>
</dbReference>
<dbReference type="GeneID" id="20234796"/>
<organism evidence="2 3">
    <name type="scientific">Lottia gigantea</name>
    <name type="common">Giant owl limpet</name>
    <dbReference type="NCBI Taxonomy" id="225164"/>
    <lineage>
        <taxon>Eukaryota</taxon>
        <taxon>Metazoa</taxon>
        <taxon>Spiralia</taxon>
        <taxon>Lophotrochozoa</taxon>
        <taxon>Mollusca</taxon>
        <taxon>Gastropoda</taxon>
        <taxon>Patellogastropoda</taxon>
        <taxon>Lottioidea</taxon>
        <taxon>Lottiidae</taxon>
        <taxon>Lottia</taxon>
    </lineage>
</organism>
<dbReference type="Gene3D" id="2.30.29.30">
    <property type="entry name" value="Pleckstrin-homology domain (PH domain)/Phosphotyrosine-binding domain (PTB)"/>
    <property type="match status" value="1"/>
</dbReference>
<dbReference type="RefSeq" id="XP_009053059.1">
    <property type="nucleotide sequence ID" value="XM_009054811.1"/>
</dbReference>
<dbReference type="PROSITE" id="PS50010">
    <property type="entry name" value="DH_2"/>
    <property type="match status" value="1"/>
</dbReference>
<dbReference type="AlphaFoldDB" id="V4AN95"/>
<dbReference type="InterPro" id="IPR011993">
    <property type="entry name" value="PH-like_dom_sf"/>
</dbReference>
<dbReference type="SMART" id="SM00325">
    <property type="entry name" value="RhoGEF"/>
    <property type="match status" value="1"/>
</dbReference>
<proteinExistence type="predicted"/>
<feature type="domain" description="DH" evidence="1">
    <location>
        <begin position="1"/>
        <end position="149"/>
    </location>
</feature>
<evidence type="ECO:0000313" key="3">
    <source>
        <dbReference type="Proteomes" id="UP000030746"/>
    </source>
</evidence>
<dbReference type="GO" id="GO:0007010">
    <property type="term" value="P:cytoskeleton organization"/>
    <property type="evidence" value="ECO:0007669"/>
    <property type="project" value="TreeGrafter"/>
</dbReference>
<reference evidence="2 3" key="1">
    <citation type="journal article" date="2013" name="Nature">
        <title>Insights into bilaterian evolution from three spiralian genomes.</title>
        <authorList>
            <person name="Simakov O."/>
            <person name="Marletaz F."/>
            <person name="Cho S.J."/>
            <person name="Edsinger-Gonzales E."/>
            <person name="Havlak P."/>
            <person name="Hellsten U."/>
            <person name="Kuo D.H."/>
            <person name="Larsson T."/>
            <person name="Lv J."/>
            <person name="Arendt D."/>
            <person name="Savage R."/>
            <person name="Osoegawa K."/>
            <person name="de Jong P."/>
            <person name="Grimwood J."/>
            <person name="Chapman J.A."/>
            <person name="Shapiro H."/>
            <person name="Aerts A."/>
            <person name="Otillar R.P."/>
            <person name="Terry A.Y."/>
            <person name="Boore J.L."/>
            <person name="Grigoriev I.V."/>
            <person name="Lindberg D.R."/>
            <person name="Seaver E.C."/>
            <person name="Weisblat D.A."/>
            <person name="Putnam N.H."/>
            <person name="Rokhsar D.S."/>
        </authorList>
    </citation>
    <scope>NUCLEOTIDE SEQUENCE [LARGE SCALE GENOMIC DNA]</scope>
</reference>
<dbReference type="Gene3D" id="1.20.900.10">
    <property type="entry name" value="Dbl homology (DH) domain"/>
    <property type="match status" value="1"/>
</dbReference>
<keyword evidence="3" id="KW-1185">Reference proteome</keyword>
<dbReference type="Pfam" id="PF00621">
    <property type="entry name" value="RhoGEF"/>
    <property type="match status" value="1"/>
</dbReference>
<dbReference type="KEGG" id="lgi:LOTGIDRAFT_144173"/>
<name>V4AN95_LOTGI</name>